<name>A0A250XF27_9CHLO</name>
<keyword evidence="2" id="KW-0472">Membrane</keyword>
<evidence type="ECO:0000313" key="3">
    <source>
        <dbReference type="EMBL" id="GAX81688.1"/>
    </source>
</evidence>
<comment type="caution">
    <text evidence="3">The sequence shown here is derived from an EMBL/GenBank/DDBJ whole genome shotgun (WGS) entry which is preliminary data.</text>
</comment>
<feature type="compositionally biased region" description="Polar residues" evidence="1">
    <location>
        <begin position="68"/>
        <end position="85"/>
    </location>
</feature>
<sequence length="355" mass="38566">MNIAQNIINLVFTASSVVVAIAWVGCQFFIVLAKRCSGAKEQKETRRETVGSLNGLAQERRPDESVPCLSSTATTTARPVTNDSANLSMPAADSFSASTTIMTTLPHKCCSPYSLAVMNSGEPPWVNCRKNSKGDIQQTAEHDLSSLQDNHRCLEASCISEETLSAKSIAQLSVLKGSSQLLKDLDSITQQQKGASLNCDDSGFWCELAVQLYWMGYARTQILVAGCGSECAVGSSCGSREKSYFQLLVHNELTCQWVVARLKGHEVTCEWMIENLEVSNEQQAQHRRFSWDSNTSSISSSISSSTTLPCSFASAADPCQYSSEALSSLLLESEPSVDAHEDVSRDLGETSSYLH</sequence>
<evidence type="ECO:0000256" key="2">
    <source>
        <dbReference type="SAM" id="Phobius"/>
    </source>
</evidence>
<evidence type="ECO:0000313" key="4">
    <source>
        <dbReference type="Proteomes" id="UP000232323"/>
    </source>
</evidence>
<protein>
    <submittedName>
        <fullName evidence="3">Uncharacterized protein</fullName>
    </submittedName>
</protein>
<dbReference type="AlphaFoldDB" id="A0A250XF27"/>
<keyword evidence="4" id="KW-1185">Reference proteome</keyword>
<reference evidence="3 4" key="1">
    <citation type="submission" date="2017-08" db="EMBL/GenBank/DDBJ databases">
        <title>Acidophilic green algal genome provides insights into adaptation to an acidic environment.</title>
        <authorList>
            <person name="Hirooka S."/>
            <person name="Hirose Y."/>
            <person name="Kanesaki Y."/>
            <person name="Higuchi S."/>
            <person name="Fujiwara T."/>
            <person name="Onuma R."/>
            <person name="Era A."/>
            <person name="Ohbayashi R."/>
            <person name="Uzuka A."/>
            <person name="Nozaki H."/>
            <person name="Yoshikawa H."/>
            <person name="Miyagishima S.Y."/>
        </authorList>
    </citation>
    <scope>NUCLEOTIDE SEQUENCE [LARGE SCALE GENOMIC DNA]</scope>
    <source>
        <strain evidence="3 4">NIES-2499</strain>
    </source>
</reference>
<organism evidence="3 4">
    <name type="scientific">Chlamydomonas eustigma</name>
    <dbReference type="NCBI Taxonomy" id="1157962"/>
    <lineage>
        <taxon>Eukaryota</taxon>
        <taxon>Viridiplantae</taxon>
        <taxon>Chlorophyta</taxon>
        <taxon>core chlorophytes</taxon>
        <taxon>Chlorophyceae</taxon>
        <taxon>CS clade</taxon>
        <taxon>Chlamydomonadales</taxon>
        <taxon>Chlamydomonadaceae</taxon>
        <taxon>Chlamydomonas</taxon>
    </lineage>
</organism>
<keyword evidence="2" id="KW-1133">Transmembrane helix</keyword>
<evidence type="ECO:0000256" key="1">
    <source>
        <dbReference type="SAM" id="MobiDB-lite"/>
    </source>
</evidence>
<dbReference type="Proteomes" id="UP000232323">
    <property type="component" value="Unassembled WGS sequence"/>
</dbReference>
<gene>
    <name evidence="3" type="ORF">CEUSTIGMA_g9116.t1</name>
</gene>
<feature type="region of interest" description="Disordered" evidence="1">
    <location>
        <begin position="43"/>
        <end position="85"/>
    </location>
</feature>
<accession>A0A250XF27</accession>
<dbReference type="EMBL" id="BEGY01000069">
    <property type="protein sequence ID" value="GAX81688.1"/>
    <property type="molecule type" value="Genomic_DNA"/>
</dbReference>
<proteinExistence type="predicted"/>
<feature type="transmembrane region" description="Helical" evidence="2">
    <location>
        <begin position="7"/>
        <end position="33"/>
    </location>
</feature>
<keyword evidence="2" id="KW-0812">Transmembrane</keyword>